<dbReference type="OrthoDB" id="8061888at2759"/>
<dbReference type="EMBL" id="BGPR01098507">
    <property type="protein sequence ID" value="GBM49441.1"/>
    <property type="molecule type" value="Genomic_DNA"/>
</dbReference>
<name>A0A4Y2G7V9_ARAVE</name>
<dbReference type="EMBL" id="BGPR01092395">
    <property type="protein sequence ID" value="GBM27054.1"/>
    <property type="molecule type" value="Genomic_DNA"/>
</dbReference>
<protein>
    <submittedName>
        <fullName evidence="2">Uncharacterized protein</fullName>
    </submittedName>
</protein>
<keyword evidence="3" id="KW-1185">Reference proteome</keyword>
<accession>A0A4Y2G7V9</accession>
<evidence type="ECO:0000313" key="3">
    <source>
        <dbReference type="Proteomes" id="UP000499080"/>
    </source>
</evidence>
<dbReference type="Proteomes" id="UP000499080">
    <property type="component" value="Unassembled WGS sequence"/>
</dbReference>
<comment type="caution">
    <text evidence="2">The sequence shown here is derived from an EMBL/GenBank/DDBJ whole genome shotgun (WGS) entry which is preliminary data.</text>
</comment>
<evidence type="ECO:0000313" key="1">
    <source>
        <dbReference type="EMBL" id="GBM27054.1"/>
    </source>
</evidence>
<gene>
    <name evidence="1" type="ORF">AVEN_251369_1</name>
    <name evidence="2" type="ORF">AVEN_98675_1</name>
</gene>
<proteinExistence type="predicted"/>
<dbReference type="AlphaFoldDB" id="A0A4Y2G7V9"/>
<organism evidence="2 3">
    <name type="scientific">Araneus ventricosus</name>
    <name type="common">Orbweaver spider</name>
    <name type="synonym">Epeira ventricosa</name>
    <dbReference type="NCBI Taxonomy" id="182803"/>
    <lineage>
        <taxon>Eukaryota</taxon>
        <taxon>Metazoa</taxon>
        <taxon>Ecdysozoa</taxon>
        <taxon>Arthropoda</taxon>
        <taxon>Chelicerata</taxon>
        <taxon>Arachnida</taxon>
        <taxon>Araneae</taxon>
        <taxon>Araneomorphae</taxon>
        <taxon>Entelegynae</taxon>
        <taxon>Araneoidea</taxon>
        <taxon>Araneidae</taxon>
        <taxon>Araneus</taxon>
    </lineage>
</organism>
<reference evidence="2 3" key="1">
    <citation type="journal article" date="2019" name="Sci. Rep.">
        <title>Orb-weaving spider Araneus ventricosus genome elucidates the spidroin gene catalogue.</title>
        <authorList>
            <person name="Kono N."/>
            <person name="Nakamura H."/>
            <person name="Ohtoshi R."/>
            <person name="Moran D.A.P."/>
            <person name="Shinohara A."/>
            <person name="Yoshida Y."/>
            <person name="Fujiwara M."/>
            <person name="Mori M."/>
            <person name="Tomita M."/>
            <person name="Arakawa K."/>
        </authorList>
    </citation>
    <scope>NUCLEOTIDE SEQUENCE [LARGE SCALE GENOMIC DNA]</scope>
</reference>
<sequence>MKSKEAENVMKLNKIGNITVKTSPHRTLNYSKGVISESEFQRDLEDLLDCLKDQNTIFSYSSVLNSSVTPPLISKTLQLQPTVVSNEAVAPTIVNPSDKNDTVTIKKIRLACTSCHKKIMGGDLSLFFHISDSFKSNSYTNASTNLSLSNS</sequence>
<evidence type="ECO:0000313" key="2">
    <source>
        <dbReference type="EMBL" id="GBM49441.1"/>
    </source>
</evidence>